<accession>A0A6J5XJI7</accession>
<keyword evidence="2" id="KW-1185">Reference proteome</keyword>
<gene>
    <name evidence="1" type="ORF">ORAREDHAP_LOCUS35197</name>
</gene>
<sequence length="108" mass="12369">MKTNRGTSLRWIWVAIGQMLEPVRFSESSFSISQKGSRTYARTINKREKIATAKQRNDLCILEREIGAIKFDSQKIEDAMRTEELEAAEEDMKIGEKKTTKSLDSVLV</sequence>
<organism evidence="1 2">
    <name type="scientific">Prunus armeniaca</name>
    <name type="common">Apricot</name>
    <name type="synonym">Armeniaca vulgaris</name>
    <dbReference type="NCBI Taxonomy" id="36596"/>
    <lineage>
        <taxon>Eukaryota</taxon>
        <taxon>Viridiplantae</taxon>
        <taxon>Streptophyta</taxon>
        <taxon>Embryophyta</taxon>
        <taxon>Tracheophyta</taxon>
        <taxon>Spermatophyta</taxon>
        <taxon>Magnoliopsida</taxon>
        <taxon>eudicotyledons</taxon>
        <taxon>Gunneridae</taxon>
        <taxon>Pentapetalae</taxon>
        <taxon>rosids</taxon>
        <taxon>fabids</taxon>
        <taxon>Rosales</taxon>
        <taxon>Rosaceae</taxon>
        <taxon>Amygdaloideae</taxon>
        <taxon>Amygdaleae</taxon>
        <taxon>Prunus</taxon>
    </lineage>
</organism>
<dbReference type="AlphaFoldDB" id="A0A6J5XJI7"/>
<protein>
    <submittedName>
        <fullName evidence="1">Uncharacterized protein</fullName>
    </submittedName>
</protein>
<dbReference type="EMBL" id="CAEKKB010000006">
    <property type="protein sequence ID" value="CAB4312633.1"/>
    <property type="molecule type" value="Genomic_DNA"/>
</dbReference>
<dbReference type="Proteomes" id="UP000507245">
    <property type="component" value="Unassembled WGS sequence"/>
</dbReference>
<evidence type="ECO:0000313" key="1">
    <source>
        <dbReference type="EMBL" id="CAB4312633.1"/>
    </source>
</evidence>
<name>A0A6J5XJI7_PRUAR</name>
<reference evidence="2" key="1">
    <citation type="journal article" date="2020" name="Genome Biol.">
        <title>Gamete binning: chromosome-level and haplotype-resolved genome assembly enabled by high-throughput single-cell sequencing of gamete genomes.</title>
        <authorList>
            <person name="Campoy J.A."/>
            <person name="Sun H."/>
            <person name="Goel M."/>
            <person name="Jiao W.-B."/>
            <person name="Folz-Donahue K."/>
            <person name="Wang N."/>
            <person name="Rubio M."/>
            <person name="Liu C."/>
            <person name="Kukat C."/>
            <person name="Ruiz D."/>
            <person name="Huettel B."/>
            <person name="Schneeberger K."/>
        </authorList>
    </citation>
    <scope>NUCLEOTIDE SEQUENCE [LARGE SCALE GENOMIC DNA]</scope>
    <source>
        <strain evidence="2">cv. Rojo Pasion</strain>
    </source>
</reference>
<proteinExistence type="predicted"/>
<evidence type="ECO:0000313" key="2">
    <source>
        <dbReference type="Proteomes" id="UP000507245"/>
    </source>
</evidence>